<sequence>MKAIFIFFLLLLTLNAVAQQPIKIYYDNRDSSVVKFFTHVEVPLILAANPRFGFSTVSFSVSNEGKVTSIHNLLKPDDLFFITAKAVIEKSSGKWNIKPGIPEQNFEITFFVISDSLASRKKLEQYNPDIKPLLKPYIQYYDVPQELTLLPTITIIFKEKVERKILIN</sequence>
<dbReference type="AlphaFoldDB" id="A0A521E7Q9"/>
<proteinExistence type="predicted"/>
<evidence type="ECO:0008006" key="4">
    <source>
        <dbReference type="Google" id="ProtNLM"/>
    </source>
</evidence>
<evidence type="ECO:0000256" key="1">
    <source>
        <dbReference type="SAM" id="SignalP"/>
    </source>
</evidence>
<dbReference type="Proteomes" id="UP000320300">
    <property type="component" value="Unassembled WGS sequence"/>
</dbReference>
<protein>
    <recommendedName>
        <fullName evidence="4">TonB protein C-terminal</fullName>
    </recommendedName>
</protein>
<gene>
    <name evidence="2" type="ORF">SAMN06265348_107184</name>
</gene>
<name>A0A521E7Q9_9SPHI</name>
<dbReference type="EMBL" id="FXTN01000007">
    <property type="protein sequence ID" value="SMO79973.1"/>
    <property type="molecule type" value="Genomic_DNA"/>
</dbReference>
<accession>A0A521E7Q9</accession>
<evidence type="ECO:0000313" key="2">
    <source>
        <dbReference type="EMBL" id="SMO79973.1"/>
    </source>
</evidence>
<feature type="signal peptide" evidence="1">
    <location>
        <begin position="1"/>
        <end position="18"/>
    </location>
</feature>
<feature type="chain" id="PRO_5021859638" description="TonB protein C-terminal" evidence="1">
    <location>
        <begin position="19"/>
        <end position="168"/>
    </location>
</feature>
<organism evidence="2 3">
    <name type="scientific">Pedobacter westerhofensis</name>
    <dbReference type="NCBI Taxonomy" id="425512"/>
    <lineage>
        <taxon>Bacteria</taxon>
        <taxon>Pseudomonadati</taxon>
        <taxon>Bacteroidota</taxon>
        <taxon>Sphingobacteriia</taxon>
        <taxon>Sphingobacteriales</taxon>
        <taxon>Sphingobacteriaceae</taxon>
        <taxon>Pedobacter</taxon>
    </lineage>
</organism>
<dbReference type="RefSeq" id="WP_142529008.1">
    <property type="nucleotide sequence ID" value="NZ_CBCSJO010000007.1"/>
</dbReference>
<keyword evidence="3" id="KW-1185">Reference proteome</keyword>
<reference evidence="2 3" key="1">
    <citation type="submission" date="2017-05" db="EMBL/GenBank/DDBJ databases">
        <authorList>
            <person name="Varghese N."/>
            <person name="Submissions S."/>
        </authorList>
    </citation>
    <scope>NUCLEOTIDE SEQUENCE [LARGE SCALE GENOMIC DNA]</scope>
    <source>
        <strain evidence="2 3">DSM 19036</strain>
    </source>
</reference>
<keyword evidence="1" id="KW-0732">Signal</keyword>
<evidence type="ECO:0000313" key="3">
    <source>
        <dbReference type="Proteomes" id="UP000320300"/>
    </source>
</evidence>